<feature type="chain" id="PRO_5039502957" evidence="7">
    <location>
        <begin position="29"/>
        <end position="239"/>
    </location>
</feature>
<dbReference type="PANTHER" id="PTHR33751">
    <property type="entry name" value="CBB3-TYPE CYTOCHROME C OXIDASE SUBUNIT FIXP"/>
    <property type="match status" value="1"/>
</dbReference>
<evidence type="ECO:0000256" key="7">
    <source>
        <dbReference type="SAM" id="SignalP"/>
    </source>
</evidence>
<comment type="caution">
    <text evidence="9">The sequence shown here is derived from an EMBL/GenBank/DDBJ whole genome shotgun (WGS) entry which is preliminary data.</text>
</comment>
<keyword evidence="7" id="KW-0732">Signal</keyword>
<dbReference type="GO" id="GO:0009055">
    <property type="term" value="F:electron transfer activity"/>
    <property type="evidence" value="ECO:0007669"/>
    <property type="project" value="InterPro"/>
</dbReference>
<dbReference type="GO" id="GO:0020037">
    <property type="term" value="F:heme binding"/>
    <property type="evidence" value="ECO:0007669"/>
    <property type="project" value="InterPro"/>
</dbReference>
<dbReference type="GO" id="GO:0046872">
    <property type="term" value="F:metal ion binding"/>
    <property type="evidence" value="ECO:0007669"/>
    <property type="project" value="UniProtKB-KW"/>
</dbReference>
<evidence type="ECO:0000256" key="1">
    <source>
        <dbReference type="ARBA" id="ARBA00022448"/>
    </source>
</evidence>
<evidence type="ECO:0000256" key="2">
    <source>
        <dbReference type="ARBA" id="ARBA00022617"/>
    </source>
</evidence>
<dbReference type="PANTHER" id="PTHR33751:SF9">
    <property type="entry name" value="CYTOCHROME C4"/>
    <property type="match status" value="1"/>
</dbReference>
<proteinExistence type="predicted"/>
<keyword evidence="4" id="KW-0249">Electron transport</keyword>
<name>A0A9E4KBJ5_9GAMM</name>
<evidence type="ECO:0000313" key="10">
    <source>
        <dbReference type="Proteomes" id="UP000886667"/>
    </source>
</evidence>
<keyword evidence="2 6" id="KW-0349">Heme</keyword>
<reference evidence="9" key="1">
    <citation type="journal article" date="2021" name="Proc. Natl. Acad. Sci. U.S.A.">
        <title>Global biogeography of chemosynthetic symbionts reveals both localized and globally distributed symbiont groups. .</title>
        <authorList>
            <person name="Osvatic J.T."/>
            <person name="Wilkins L.G.E."/>
            <person name="Leibrecht L."/>
            <person name="Leray M."/>
            <person name="Zauner S."/>
            <person name="Polzin J."/>
            <person name="Camacho Y."/>
            <person name="Gros O."/>
            <person name="van Gils J.A."/>
            <person name="Eisen J.A."/>
            <person name="Petersen J.M."/>
            <person name="Yuen B."/>
        </authorList>
    </citation>
    <scope>NUCLEOTIDE SEQUENCE</scope>
    <source>
        <strain evidence="9">MAGclacostrist064TRANS</strain>
    </source>
</reference>
<dbReference type="Gene3D" id="1.10.760.10">
    <property type="entry name" value="Cytochrome c-like domain"/>
    <property type="match status" value="2"/>
</dbReference>
<protein>
    <submittedName>
        <fullName evidence="9">C-type cytochrome</fullName>
    </submittedName>
</protein>
<organism evidence="9 10">
    <name type="scientific">Candidatus Thiodiazotropha taylori</name>
    <dbReference type="NCBI Taxonomy" id="2792791"/>
    <lineage>
        <taxon>Bacteria</taxon>
        <taxon>Pseudomonadati</taxon>
        <taxon>Pseudomonadota</taxon>
        <taxon>Gammaproteobacteria</taxon>
        <taxon>Chromatiales</taxon>
        <taxon>Sedimenticolaceae</taxon>
        <taxon>Candidatus Thiodiazotropha</taxon>
    </lineage>
</organism>
<dbReference type="Proteomes" id="UP000886667">
    <property type="component" value="Unassembled WGS sequence"/>
</dbReference>
<keyword evidence="3 6" id="KW-0479">Metal-binding</keyword>
<dbReference type="InterPro" id="IPR050597">
    <property type="entry name" value="Cytochrome_c_Oxidase_Subunit"/>
</dbReference>
<sequence>MSKLTHSIPLPALLSPYLAVVISFSSFAGWNAADDEDENAAALQLEGDHRRGQEIYESCAVCHMPEGWGTPNGAYPQIAGQHRSVVIKQMADIRANNRDNPSMYPFAIPEEIGGVQAIADVAVYIEALKMTRATGKGSGEDLEHGQRLYRDNCTECHGKRGEGDAEKAYPLIQGQHYHYLLRQLKWIQNGKRRNANKQMMKMIRDFKERDLQALADYVSRMATDEDKTTSMTWKDRKRE</sequence>
<evidence type="ECO:0000256" key="6">
    <source>
        <dbReference type="PROSITE-ProRule" id="PRU00433"/>
    </source>
</evidence>
<keyword evidence="5 6" id="KW-0408">Iron</keyword>
<dbReference type="InterPro" id="IPR036909">
    <property type="entry name" value="Cyt_c-like_dom_sf"/>
</dbReference>
<dbReference type="EMBL" id="JAEPCM010000127">
    <property type="protein sequence ID" value="MCG7945615.1"/>
    <property type="molecule type" value="Genomic_DNA"/>
</dbReference>
<keyword evidence="1" id="KW-0813">Transport</keyword>
<dbReference type="InterPro" id="IPR009056">
    <property type="entry name" value="Cyt_c-like_dom"/>
</dbReference>
<dbReference type="AlphaFoldDB" id="A0A9E4KBJ5"/>
<gene>
    <name evidence="9" type="ORF">JAZ07_04630</name>
</gene>
<evidence type="ECO:0000256" key="5">
    <source>
        <dbReference type="ARBA" id="ARBA00023004"/>
    </source>
</evidence>
<feature type="signal peptide" evidence="7">
    <location>
        <begin position="1"/>
        <end position="28"/>
    </location>
</feature>
<dbReference type="PROSITE" id="PS51007">
    <property type="entry name" value="CYTC"/>
    <property type="match status" value="1"/>
</dbReference>
<feature type="domain" description="Cytochrome c" evidence="8">
    <location>
        <begin position="47"/>
        <end position="222"/>
    </location>
</feature>
<dbReference type="Pfam" id="PF00034">
    <property type="entry name" value="Cytochrom_C"/>
    <property type="match status" value="2"/>
</dbReference>
<dbReference type="SUPFAM" id="SSF46626">
    <property type="entry name" value="Cytochrome c"/>
    <property type="match status" value="2"/>
</dbReference>
<evidence type="ECO:0000259" key="8">
    <source>
        <dbReference type="PROSITE" id="PS51007"/>
    </source>
</evidence>
<evidence type="ECO:0000313" key="9">
    <source>
        <dbReference type="EMBL" id="MCG7945615.1"/>
    </source>
</evidence>
<accession>A0A9E4KBJ5</accession>
<evidence type="ECO:0000256" key="3">
    <source>
        <dbReference type="ARBA" id="ARBA00022723"/>
    </source>
</evidence>
<evidence type="ECO:0000256" key="4">
    <source>
        <dbReference type="ARBA" id="ARBA00022982"/>
    </source>
</evidence>